<evidence type="ECO:0000256" key="1">
    <source>
        <dbReference type="ARBA" id="ARBA00004236"/>
    </source>
</evidence>
<evidence type="ECO:0000256" key="5">
    <source>
        <dbReference type="ARBA" id="ARBA00023014"/>
    </source>
</evidence>
<feature type="domain" description="4Fe-4S ferredoxin-type" evidence="8">
    <location>
        <begin position="310"/>
        <end position="331"/>
    </location>
</feature>
<feature type="transmembrane region" description="Helical" evidence="7">
    <location>
        <begin position="101"/>
        <end position="119"/>
    </location>
</feature>
<dbReference type="GO" id="GO:0046872">
    <property type="term" value="F:metal ion binding"/>
    <property type="evidence" value="ECO:0007669"/>
    <property type="project" value="UniProtKB-KW"/>
</dbReference>
<proteinExistence type="predicted"/>
<dbReference type="InterPro" id="IPR052378">
    <property type="entry name" value="NosR_regulator"/>
</dbReference>
<dbReference type="SUPFAM" id="SSF54862">
    <property type="entry name" value="4Fe-4S ferredoxins"/>
    <property type="match status" value="1"/>
</dbReference>
<feature type="transmembrane region" description="Helical" evidence="7">
    <location>
        <begin position="155"/>
        <end position="179"/>
    </location>
</feature>
<keyword evidence="5" id="KW-0411">Iron-sulfur</keyword>
<dbReference type="GO" id="GO:0051536">
    <property type="term" value="F:iron-sulfur cluster binding"/>
    <property type="evidence" value="ECO:0007669"/>
    <property type="project" value="UniProtKB-KW"/>
</dbReference>
<feature type="transmembrane region" description="Helical" evidence="7">
    <location>
        <begin position="262"/>
        <end position="284"/>
    </location>
</feature>
<feature type="domain" description="4Fe-4S ferredoxin-type" evidence="8">
    <location>
        <begin position="338"/>
        <end position="367"/>
    </location>
</feature>
<dbReference type="Pfam" id="PF12801">
    <property type="entry name" value="Fer4_5"/>
    <property type="match status" value="2"/>
</dbReference>
<dbReference type="Pfam" id="PF13237">
    <property type="entry name" value="Fer4_10"/>
    <property type="match status" value="1"/>
</dbReference>
<feature type="transmembrane region" description="Helical" evidence="7">
    <location>
        <begin position="375"/>
        <end position="393"/>
    </location>
</feature>
<dbReference type="AlphaFoldDB" id="A0A0B0EN77"/>
<gene>
    <name evidence="9" type="ORF">SCABRO_02161</name>
</gene>
<comment type="caution">
    <text evidence="9">The sequence shown here is derived from an EMBL/GenBank/DDBJ whole genome shotgun (WGS) entry which is preliminary data.</text>
</comment>
<dbReference type="InterPro" id="IPR017900">
    <property type="entry name" value="4Fe4S_Fe_S_CS"/>
</dbReference>
<keyword evidence="2" id="KW-1003">Cell membrane</keyword>
<evidence type="ECO:0000256" key="7">
    <source>
        <dbReference type="SAM" id="Phobius"/>
    </source>
</evidence>
<keyword evidence="6 7" id="KW-0472">Membrane</keyword>
<dbReference type="InterPro" id="IPR017896">
    <property type="entry name" value="4Fe4S_Fe-S-bd"/>
</dbReference>
<feature type="transmembrane region" description="Helical" evidence="7">
    <location>
        <begin position="222"/>
        <end position="241"/>
    </location>
</feature>
<dbReference type="EMBL" id="JRYO01000152">
    <property type="protein sequence ID" value="KHE92110.1"/>
    <property type="molecule type" value="Genomic_DNA"/>
</dbReference>
<evidence type="ECO:0000313" key="10">
    <source>
        <dbReference type="Proteomes" id="UP000030652"/>
    </source>
</evidence>
<dbReference type="PROSITE" id="PS51379">
    <property type="entry name" value="4FE4S_FER_2"/>
    <property type="match status" value="2"/>
</dbReference>
<evidence type="ECO:0000259" key="8">
    <source>
        <dbReference type="PROSITE" id="PS51379"/>
    </source>
</evidence>
<evidence type="ECO:0000256" key="2">
    <source>
        <dbReference type="ARBA" id="ARBA00022475"/>
    </source>
</evidence>
<keyword evidence="7" id="KW-0812">Transmembrane</keyword>
<dbReference type="PANTHER" id="PTHR30224:SF4">
    <property type="entry name" value="ELECTRON TRANSPORT PROTEIN YCCM-RELATED"/>
    <property type="match status" value="1"/>
</dbReference>
<reference evidence="9 10" key="1">
    <citation type="submission" date="2014-10" db="EMBL/GenBank/DDBJ databases">
        <title>Draft genome of anammox bacterium scalindua brodae, obtained using differential coverage binning of sequence data from two enrichment reactors.</title>
        <authorList>
            <person name="Speth D.R."/>
            <person name="Russ L."/>
            <person name="Kartal B."/>
            <person name="Op den Camp H.J."/>
            <person name="Dutilh B.E."/>
            <person name="Jetten M.S."/>
        </authorList>
    </citation>
    <scope>NUCLEOTIDE SEQUENCE [LARGE SCALE GENOMIC DNA]</scope>
    <source>
        <strain evidence="9">RU1</strain>
    </source>
</reference>
<accession>A0A0B0EN77</accession>
<dbReference type="Gene3D" id="3.30.70.20">
    <property type="match status" value="1"/>
</dbReference>
<evidence type="ECO:0000313" key="9">
    <source>
        <dbReference type="EMBL" id="KHE92110.1"/>
    </source>
</evidence>
<keyword evidence="4" id="KW-0408">Iron</keyword>
<evidence type="ECO:0000256" key="4">
    <source>
        <dbReference type="ARBA" id="ARBA00023004"/>
    </source>
</evidence>
<feature type="transmembrane region" description="Helical" evidence="7">
    <location>
        <begin position="32"/>
        <end position="55"/>
    </location>
</feature>
<comment type="subcellular location">
    <subcellularLocation>
        <location evidence="1">Cell membrane</location>
    </subcellularLocation>
</comment>
<evidence type="ECO:0000256" key="6">
    <source>
        <dbReference type="ARBA" id="ARBA00023136"/>
    </source>
</evidence>
<protein>
    <submittedName>
        <fullName evidence="9">4Fe-4S ferredoxin iron-sulfur binding protein</fullName>
    </submittedName>
</protein>
<name>A0A0B0EN77_9BACT</name>
<dbReference type="PANTHER" id="PTHR30224">
    <property type="entry name" value="ELECTRON TRANSPORT PROTEIN"/>
    <property type="match status" value="1"/>
</dbReference>
<feature type="transmembrane region" description="Helical" evidence="7">
    <location>
        <begin position="191"/>
        <end position="210"/>
    </location>
</feature>
<dbReference type="GO" id="GO:0005886">
    <property type="term" value="C:plasma membrane"/>
    <property type="evidence" value="ECO:0007669"/>
    <property type="project" value="UniProtKB-SubCell"/>
</dbReference>
<organism evidence="9 10">
    <name type="scientific">Candidatus Scalindua brodae</name>
    <dbReference type="NCBI Taxonomy" id="237368"/>
    <lineage>
        <taxon>Bacteria</taxon>
        <taxon>Pseudomonadati</taxon>
        <taxon>Planctomycetota</taxon>
        <taxon>Candidatus Brocadiia</taxon>
        <taxon>Candidatus Brocadiales</taxon>
        <taxon>Candidatus Scalinduaceae</taxon>
        <taxon>Candidatus Scalindua</taxon>
    </lineage>
</organism>
<dbReference type="PROSITE" id="PS00198">
    <property type="entry name" value="4FE4S_FER_1"/>
    <property type="match status" value="1"/>
</dbReference>
<dbReference type="eggNOG" id="COG0348">
    <property type="taxonomic scope" value="Bacteria"/>
</dbReference>
<sequence>MASQNENSIKKSDSSNVSKKKRKSSWITSLRFRWFSQISFFIITIYIGWSFYLFVRYCESGGVTAFVARPPGIEAFLPIGAFMGLKYFLGTGAVDPLHPAGFIIFASILVTSFLFQRGFCSWICPVGTMSEWAWRFGDWLKSKFNSKVSYWLEKFPVKLTCGLSMITTPIVALMLLNMITFASFKSSSMKYIFPFMIVAIVIPFVLPRKIWPARVEDAIARAWKYTLLTFFTVNIVIKMSAAQLGMIFEKAPYMKVADIKMMYFFLDLSMLALIILSLIFFFSIFNKNYWCRYFCPYGALIGILGWASATRIVRNKKTCIDCSKCTIACPVYIEVEKKNIVYDVECLGCYDCVDSCPVNGALDMKVLGVGKKVHYAVYAGLVVGLFVVFMNTARFTGYWYNNVSVQEYTELVQDLDNPRFKHQQGEFEIEE</sequence>
<evidence type="ECO:0000256" key="3">
    <source>
        <dbReference type="ARBA" id="ARBA00022723"/>
    </source>
</evidence>
<keyword evidence="3" id="KW-0479">Metal-binding</keyword>
<keyword evidence="7" id="KW-1133">Transmembrane helix</keyword>
<dbReference type="Proteomes" id="UP000030652">
    <property type="component" value="Unassembled WGS sequence"/>
</dbReference>